<feature type="domain" description="Winged helix-turn-helix" evidence="1">
    <location>
        <begin position="13"/>
        <end position="64"/>
    </location>
</feature>
<evidence type="ECO:0000259" key="1">
    <source>
        <dbReference type="Pfam" id="PF14090"/>
    </source>
</evidence>
<dbReference type="EMBL" id="JACSQR010000001">
    <property type="protein sequence ID" value="MBD7946456.1"/>
    <property type="molecule type" value="Genomic_DNA"/>
</dbReference>
<dbReference type="Pfam" id="PF14090">
    <property type="entry name" value="HTH_39"/>
    <property type="match status" value="1"/>
</dbReference>
<comment type="caution">
    <text evidence="2">The sequence shown here is derived from an EMBL/GenBank/DDBJ whole genome shotgun (WGS) entry which is preliminary data.</text>
</comment>
<reference evidence="2 3" key="1">
    <citation type="submission" date="2020-08" db="EMBL/GenBank/DDBJ databases">
        <title>A Genomic Blueprint of the Chicken Gut Microbiome.</title>
        <authorList>
            <person name="Gilroy R."/>
            <person name="Ravi A."/>
            <person name="Getino M."/>
            <person name="Pursley I."/>
            <person name="Horton D.L."/>
            <person name="Alikhan N.-F."/>
            <person name="Baker D."/>
            <person name="Gharbi K."/>
            <person name="Hall N."/>
            <person name="Watson M."/>
            <person name="Adriaenssens E.M."/>
            <person name="Foster-Nyarko E."/>
            <person name="Jarju S."/>
            <person name="Secka A."/>
            <person name="Antonio M."/>
            <person name="Oren A."/>
            <person name="Chaudhuri R."/>
            <person name="La Ragione R.M."/>
            <person name="Hildebrand F."/>
            <person name="Pallen M.J."/>
        </authorList>
    </citation>
    <scope>NUCLEOTIDE SEQUENCE [LARGE SCALE GENOMIC DNA]</scope>
    <source>
        <strain evidence="2 3">Sa4CVA2</strain>
    </source>
</reference>
<gene>
    <name evidence="2" type="ORF">H9653_00150</name>
</gene>
<dbReference type="RefSeq" id="WP_191689625.1">
    <property type="nucleotide sequence ID" value="NZ_JACSQR010000001.1"/>
</dbReference>
<keyword evidence="3" id="KW-1185">Reference proteome</keyword>
<dbReference type="Proteomes" id="UP000606724">
    <property type="component" value="Unassembled WGS sequence"/>
</dbReference>
<organism evidence="2 3">
    <name type="scientific">Psychrobacter communis</name>
    <dbReference type="NCBI Taxonomy" id="2762238"/>
    <lineage>
        <taxon>Bacteria</taxon>
        <taxon>Pseudomonadati</taxon>
        <taxon>Pseudomonadota</taxon>
        <taxon>Gammaproteobacteria</taxon>
        <taxon>Moraxellales</taxon>
        <taxon>Moraxellaceae</taxon>
        <taxon>Psychrobacter</taxon>
    </lineage>
</organism>
<dbReference type="InterPro" id="IPR055245">
    <property type="entry name" value="HTH_proteobacteria"/>
</dbReference>
<accession>A0ABR8RF89</accession>
<evidence type="ECO:0000313" key="2">
    <source>
        <dbReference type="EMBL" id="MBD7946456.1"/>
    </source>
</evidence>
<name>A0ABR8RF89_9GAMM</name>
<evidence type="ECO:0000313" key="3">
    <source>
        <dbReference type="Proteomes" id="UP000606724"/>
    </source>
</evidence>
<proteinExistence type="predicted"/>
<sequence length="83" mass="9849">MTTTRQTKQKYKQIILNHMLAGKSLSTYEAYDLYNITCFLQRISDLRRSGITIQDEWVKNNGKRFKRYWIDQPTDNDTSGVQL</sequence>
<protein>
    <recommendedName>
        <fullName evidence="1">Winged helix-turn-helix domain-containing protein</fullName>
    </recommendedName>
</protein>